<accession>A0ACB9LB24</accession>
<keyword evidence="2" id="KW-1185">Reference proteome</keyword>
<comment type="caution">
    <text evidence="1">The sequence shown here is derived from an EMBL/GenBank/DDBJ whole genome shotgun (WGS) entry which is preliminary data.</text>
</comment>
<evidence type="ECO:0000313" key="2">
    <source>
        <dbReference type="Proteomes" id="UP000828941"/>
    </source>
</evidence>
<gene>
    <name evidence="1" type="ORF">L6164_029906</name>
</gene>
<dbReference type="Proteomes" id="UP000828941">
    <property type="component" value="Chromosome 12"/>
</dbReference>
<organism evidence="1 2">
    <name type="scientific">Bauhinia variegata</name>
    <name type="common">Purple orchid tree</name>
    <name type="synonym">Phanera variegata</name>
    <dbReference type="NCBI Taxonomy" id="167791"/>
    <lineage>
        <taxon>Eukaryota</taxon>
        <taxon>Viridiplantae</taxon>
        <taxon>Streptophyta</taxon>
        <taxon>Embryophyta</taxon>
        <taxon>Tracheophyta</taxon>
        <taxon>Spermatophyta</taxon>
        <taxon>Magnoliopsida</taxon>
        <taxon>eudicotyledons</taxon>
        <taxon>Gunneridae</taxon>
        <taxon>Pentapetalae</taxon>
        <taxon>rosids</taxon>
        <taxon>fabids</taxon>
        <taxon>Fabales</taxon>
        <taxon>Fabaceae</taxon>
        <taxon>Cercidoideae</taxon>
        <taxon>Cercideae</taxon>
        <taxon>Bauhiniinae</taxon>
        <taxon>Bauhinia</taxon>
    </lineage>
</organism>
<sequence length="235" mass="27456">MTKNTYCGKSVLRKGKWTPEEDSKLIAYVSRYGHWNWQLLPKFAGLARCGKSCRLRWLNYLRPNIRRGNYTKEEEEIIIQLHQKLGNSWSKIATQLPGRSDNEIKNYWHSSLKKRFLKKPVICEKTTAPRDERNSVIETNSFRDTPITSKICYASSLSPQTRPSEFLGITMEIKAESNLNAIMEENFAFLDINTTEDFFAESYIADFSYFPNDILIPMVAEPEYSYPVYHAELWK</sequence>
<protein>
    <submittedName>
        <fullName evidence="1">Uncharacterized protein</fullName>
    </submittedName>
</protein>
<name>A0ACB9LB24_BAUVA</name>
<dbReference type="EMBL" id="CM039437">
    <property type="protein sequence ID" value="KAI4306646.1"/>
    <property type="molecule type" value="Genomic_DNA"/>
</dbReference>
<evidence type="ECO:0000313" key="1">
    <source>
        <dbReference type="EMBL" id="KAI4306646.1"/>
    </source>
</evidence>
<proteinExistence type="predicted"/>
<reference evidence="1 2" key="1">
    <citation type="journal article" date="2022" name="DNA Res.">
        <title>Chromosomal-level genome assembly of the orchid tree Bauhinia variegata (Leguminosae; Cercidoideae) supports the allotetraploid origin hypothesis of Bauhinia.</title>
        <authorList>
            <person name="Zhong Y."/>
            <person name="Chen Y."/>
            <person name="Zheng D."/>
            <person name="Pang J."/>
            <person name="Liu Y."/>
            <person name="Luo S."/>
            <person name="Meng S."/>
            <person name="Qian L."/>
            <person name="Wei D."/>
            <person name="Dai S."/>
            <person name="Zhou R."/>
        </authorList>
    </citation>
    <scope>NUCLEOTIDE SEQUENCE [LARGE SCALE GENOMIC DNA]</scope>
    <source>
        <strain evidence="1">BV-YZ2020</strain>
    </source>
</reference>